<feature type="transmembrane region" description="Helical" evidence="1">
    <location>
        <begin position="140"/>
        <end position="167"/>
    </location>
</feature>
<dbReference type="Proteomes" id="UP000054567">
    <property type="component" value="Unassembled WGS sequence"/>
</dbReference>
<reference evidence="3" key="2">
    <citation type="journal article" date="2009" name="Genome Res.">
        <title>Comparative genomic analyses of the human fungal pathogens Coccidioides and their relatives.</title>
        <authorList>
            <person name="Sharpton T.J."/>
            <person name="Stajich J.E."/>
            <person name="Rounsley S.D."/>
            <person name="Gardner M.J."/>
            <person name="Wortman J.R."/>
            <person name="Jordar V.S."/>
            <person name="Maiti R."/>
            <person name="Kodira C.D."/>
            <person name="Neafsey D.E."/>
            <person name="Zeng Q."/>
            <person name="Hung C.-Y."/>
            <person name="McMahan C."/>
            <person name="Muszewska A."/>
            <person name="Grynberg M."/>
            <person name="Mandel M.A."/>
            <person name="Kellner E.M."/>
            <person name="Barker B.M."/>
            <person name="Galgiani J.N."/>
            <person name="Orbach M.J."/>
            <person name="Kirkland T.N."/>
            <person name="Cole G.T."/>
            <person name="Henn M.R."/>
            <person name="Birren B.W."/>
            <person name="Taylor J.W."/>
        </authorList>
    </citation>
    <scope>NUCLEOTIDE SEQUENCE [LARGE SCALE GENOMIC DNA]</scope>
    <source>
        <strain evidence="3">RMSCC 3488</strain>
    </source>
</reference>
<evidence type="ECO:0000313" key="3">
    <source>
        <dbReference type="Proteomes" id="UP000054567"/>
    </source>
</evidence>
<keyword evidence="1" id="KW-0812">Transmembrane</keyword>
<protein>
    <recommendedName>
        <fullName evidence="4">Integral membrane protein</fullName>
    </recommendedName>
</protein>
<organism evidence="2 3">
    <name type="scientific">Coccidioides posadasii RMSCC 3488</name>
    <dbReference type="NCBI Taxonomy" id="454284"/>
    <lineage>
        <taxon>Eukaryota</taxon>
        <taxon>Fungi</taxon>
        <taxon>Dikarya</taxon>
        <taxon>Ascomycota</taxon>
        <taxon>Pezizomycotina</taxon>
        <taxon>Eurotiomycetes</taxon>
        <taxon>Eurotiomycetidae</taxon>
        <taxon>Onygenales</taxon>
        <taxon>Onygenaceae</taxon>
        <taxon>Coccidioides</taxon>
    </lineage>
</organism>
<dbReference type="GO" id="GO:0031505">
    <property type="term" value="P:fungal-type cell wall organization"/>
    <property type="evidence" value="ECO:0007669"/>
    <property type="project" value="TreeGrafter"/>
</dbReference>
<dbReference type="EMBL" id="DS268111">
    <property type="protein sequence ID" value="KMM69158.1"/>
    <property type="molecule type" value="Genomic_DNA"/>
</dbReference>
<feature type="transmembrane region" description="Helical" evidence="1">
    <location>
        <begin position="12"/>
        <end position="31"/>
    </location>
</feature>
<feature type="transmembrane region" description="Helical" evidence="1">
    <location>
        <begin position="221"/>
        <end position="241"/>
    </location>
</feature>
<dbReference type="OrthoDB" id="4480814at2759"/>
<evidence type="ECO:0008006" key="4">
    <source>
        <dbReference type="Google" id="ProtNLM"/>
    </source>
</evidence>
<dbReference type="InterPro" id="IPR052413">
    <property type="entry name" value="SUR7_domain"/>
</dbReference>
<dbReference type="GO" id="GO:0051285">
    <property type="term" value="C:cell cortex of cell tip"/>
    <property type="evidence" value="ECO:0007669"/>
    <property type="project" value="TreeGrafter"/>
</dbReference>
<sequence length="311" mass="33823">MGKAGRVACIFTPYLLSIAALVCLVLVALGATRPSDPLNSIYFLKADLKDIKLDSLDIDSRLAPLALGLQQADGAGKLHDYYIIGLWNHCYKDGEDGDYKCTEKEPNYWFDPVEVWGLGDDARDYFPKALSKGLNAYRKVAHWLFVAYIIALASSVVQLVLGISAVFSRWGSLVTTIFATISTVFTILASITASALYGILAGAINGGLKPFNIKASLGGRMFAITWLATLFAVAGGVFWLFSVCCCSGRSPYDHRDRKARRGMVAEKTPYTYERVASPYGGHNMGASATPLNPMTPAQGAGFEPYRHDPRV</sequence>
<feature type="transmembrane region" description="Helical" evidence="1">
    <location>
        <begin position="173"/>
        <end position="200"/>
    </location>
</feature>
<keyword evidence="1" id="KW-1133">Transmembrane helix</keyword>
<gene>
    <name evidence="2" type="ORF">CPAG_05480</name>
</gene>
<accession>A0A0J6FFW0</accession>
<dbReference type="PANTHER" id="PTHR28019">
    <property type="entry name" value="CELL MEMBRANE PROTEIN YLR413W-RELATED"/>
    <property type="match status" value="1"/>
</dbReference>
<dbReference type="AlphaFoldDB" id="A0A0J6FFW0"/>
<reference evidence="2 3" key="1">
    <citation type="submission" date="2007-06" db="EMBL/GenBank/DDBJ databases">
        <title>The Genome Sequence of Coccidioides posadasii RMSCC_3488.</title>
        <authorList>
            <consortium name="Coccidioides Genome Resources Consortium"/>
            <consortium name="The Broad Institute Genome Sequencing Platform"/>
            <person name="Henn M.R."/>
            <person name="Sykes S."/>
            <person name="Young S."/>
            <person name="Jaffe D."/>
            <person name="Berlin A."/>
            <person name="Alvarez P."/>
            <person name="Butler J."/>
            <person name="Gnerre S."/>
            <person name="Grabherr M."/>
            <person name="Mauceli E."/>
            <person name="Brockman W."/>
            <person name="Kodira C."/>
            <person name="Alvarado L."/>
            <person name="Zeng Q."/>
            <person name="Crawford M."/>
            <person name="Antoine C."/>
            <person name="Devon K."/>
            <person name="Galgiani J."/>
            <person name="Orsborn K."/>
            <person name="Lewis M.L."/>
            <person name="Nusbaum C."/>
            <person name="Galagan J."/>
            <person name="Birren B."/>
        </authorList>
    </citation>
    <scope>NUCLEOTIDE SEQUENCE [LARGE SCALE GENOMIC DNA]</scope>
    <source>
        <strain evidence="2 3">RMSCC 3488</strain>
    </source>
</reference>
<dbReference type="PANTHER" id="PTHR28019:SF3">
    <property type="entry name" value="INTEGRAL MEMBRANE PROTEIN (AFU_ORTHOLOGUE AFUA_6G07470)"/>
    <property type="match status" value="1"/>
</dbReference>
<dbReference type="InterPro" id="IPR009571">
    <property type="entry name" value="SUR7/Rim9-like_fungi"/>
</dbReference>
<reference evidence="3" key="3">
    <citation type="journal article" date="2010" name="Genome Res.">
        <title>Population genomic sequencing of Coccidioides fungi reveals recent hybridization and transposon control.</title>
        <authorList>
            <person name="Neafsey D.E."/>
            <person name="Barker B.M."/>
            <person name="Sharpton T.J."/>
            <person name="Stajich J.E."/>
            <person name="Park D.J."/>
            <person name="Whiston E."/>
            <person name="Hung C.-Y."/>
            <person name="McMahan C."/>
            <person name="White J."/>
            <person name="Sykes S."/>
            <person name="Heiman D."/>
            <person name="Young S."/>
            <person name="Zeng Q."/>
            <person name="Abouelleil A."/>
            <person name="Aftuck L."/>
            <person name="Bessette D."/>
            <person name="Brown A."/>
            <person name="FitzGerald M."/>
            <person name="Lui A."/>
            <person name="Macdonald J.P."/>
            <person name="Priest M."/>
            <person name="Orbach M.J."/>
            <person name="Galgiani J.N."/>
            <person name="Kirkland T.N."/>
            <person name="Cole G.T."/>
            <person name="Birren B.W."/>
            <person name="Henn M.R."/>
            <person name="Taylor J.W."/>
            <person name="Rounsley S.D."/>
        </authorList>
    </citation>
    <scope>NUCLEOTIDE SEQUENCE [LARGE SCALE GENOMIC DNA]</scope>
    <source>
        <strain evidence="3">RMSCC 3488</strain>
    </source>
</reference>
<dbReference type="GO" id="GO:0005886">
    <property type="term" value="C:plasma membrane"/>
    <property type="evidence" value="ECO:0007669"/>
    <property type="project" value="InterPro"/>
</dbReference>
<evidence type="ECO:0000313" key="2">
    <source>
        <dbReference type="EMBL" id="KMM69158.1"/>
    </source>
</evidence>
<dbReference type="VEuPathDB" id="FungiDB:CPAG_05480"/>
<evidence type="ECO:0000256" key="1">
    <source>
        <dbReference type="SAM" id="Phobius"/>
    </source>
</evidence>
<proteinExistence type="predicted"/>
<dbReference type="Gene3D" id="1.20.140.150">
    <property type="match status" value="1"/>
</dbReference>
<name>A0A0J6FFW0_COCPO</name>
<keyword evidence="1" id="KW-0472">Membrane</keyword>
<dbReference type="Pfam" id="PF06687">
    <property type="entry name" value="SUR7"/>
    <property type="match status" value="1"/>
</dbReference>